<name>H2C8G3_9CREN</name>
<dbReference type="InterPro" id="IPR002746">
    <property type="entry name" value="UPF0216"/>
</dbReference>
<dbReference type="EMBL" id="JH597770">
    <property type="protein sequence ID" value="EHP68439.1"/>
    <property type="molecule type" value="Genomic_DNA"/>
</dbReference>
<dbReference type="eggNOG" id="arCOG01921">
    <property type="taxonomic scope" value="Archaea"/>
</dbReference>
<dbReference type="RefSeq" id="WP_009074844.1">
    <property type="nucleotide sequence ID" value="NZ_JH597770.1"/>
</dbReference>
<organism evidence="1 2">
    <name type="scientific">Metallosphaera yellowstonensis MK1</name>
    <dbReference type="NCBI Taxonomy" id="671065"/>
    <lineage>
        <taxon>Archaea</taxon>
        <taxon>Thermoproteota</taxon>
        <taxon>Thermoprotei</taxon>
        <taxon>Sulfolobales</taxon>
        <taxon>Sulfolobaceae</taxon>
        <taxon>Metallosphaera</taxon>
    </lineage>
</organism>
<accession>H2C8G3</accession>
<dbReference type="HOGENOM" id="CLU_1850723_0_0_2"/>
<dbReference type="Pfam" id="PF01886">
    <property type="entry name" value="DUF61"/>
    <property type="match status" value="1"/>
</dbReference>
<dbReference type="OrthoDB" id="15458at2157"/>
<evidence type="ECO:0000313" key="1">
    <source>
        <dbReference type="EMBL" id="EHP68439.1"/>
    </source>
</evidence>
<dbReference type="Proteomes" id="UP000003980">
    <property type="component" value="Unassembled WGS sequence"/>
</dbReference>
<keyword evidence="2" id="KW-1185">Reference proteome</keyword>
<proteinExistence type="predicted"/>
<reference evidence="1 2" key="1">
    <citation type="submission" date="2012-01" db="EMBL/GenBank/DDBJ databases">
        <title>Improved High-Quality Draft sequence of Metallosphaera yellowstonensis MK1.</title>
        <authorList>
            <consortium name="US DOE Joint Genome Institute"/>
            <person name="Lucas S."/>
            <person name="Han J."/>
            <person name="Cheng J.-F."/>
            <person name="Goodwin L."/>
            <person name="Pitluck S."/>
            <person name="Peters L."/>
            <person name="Teshima H."/>
            <person name="Detter J.C."/>
            <person name="Han C."/>
            <person name="Tapia R."/>
            <person name="Land M."/>
            <person name="Hauser L."/>
            <person name="Kyrpides N."/>
            <person name="Kozubal M."/>
            <person name="Macur R.E."/>
            <person name="Jay Z."/>
            <person name="Inskeep W."/>
            <person name="Woyke T."/>
        </authorList>
    </citation>
    <scope>NUCLEOTIDE SEQUENCE [LARGE SCALE GENOMIC DNA]</scope>
    <source>
        <strain evidence="1 2">MK1</strain>
    </source>
</reference>
<evidence type="ECO:0000313" key="2">
    <source>
        <dbReference type="Proteomes" id="UP000003980"/>
    </source>
</evidence>
<gene>
    <name evidence="1" type="ORF">MetMK1DRAFT_00028730</name>
</gene>
<sequence>MFDKIFNIGLKDLLDSMPAEYVTLKEALDGKVEIALNNGLKHRFDPEELRKISQSIPLYLWSLVRIPLIFVKLPSPGEYKLNGSEWDRRALSIILGKENSVLSGGQMESLLRQYKSLIFITLSHDSISGSDRTEDEL</sequence>
<protein>
    <submittedName>
        <fullName evidence="1">Uncharacterized protein conserved in archaea</fullName>
    </submittedName>
</protein>
<dbReference type="STRING" id="671065.MetMK1DRAFT_00028730"/>
<dbReference type="AlphaFoldDB" id="H2C8G3"/>